<keyword evidence="5" id="KW-0378">Hydrolase</keyword>
<dbReference type="PANTHER" id="PTHR43668">
    <property type="entry name" value="ALLANTOINASE"/>
    <property type="match status" value="1"/>
</dbReference>
<dbReference type="Gene3D" id="3.20.20.140">
    <property type="entry name" value="Metal-dependent hydrolases"/>
    <property type="match status" value="1"/>
</dbReference>
<evidence type="ECO:0000259" key="3">
    <source>
        <dbReference type="Pfam" id="PF07969"/>
    </source>
</evidence>
<dbReference type="Gene3D" id="2.30.40.10">
    <property type="entry name" value="Urease, subunit C, domain 1"/>
    <property type="match status" value="1"/>
</dbReference>
<proteinExistence type="predicted"/>
<organism evidence="5 6">
    <name type="scientific">Albidovulum litorale</name>
    <dbReference type="NCBI Taxonomy" id="2984134"/>
    <lineage>
        <taxon>Bacteria</taxon>
        <taxon>Pseudomonadati</taxon>
        <taxon>Pseudomonadota</taxon>
        <taxon>Alphaproteobacteria</taxon>
        <taxon>Rhodobacterales</taxon>
        <taxon>Paracoccaceae</taxon>
        <taxon>Albidovulum</taxon>
    </lineage>
</organism>
<dbReference type="EC" id="3.5.2.3" evidence="5"/>
<dbReference type="InterPro" id="IPR032466">
    <property type="entry name" value="Metal_Hydrolase"/>
</dbReference>
<dbReference type="Pfam" id="PF07969">
    <property type="entry name" value="Amidohydro_3"/>
    <property type="match status" value="1"/>
</dbReference>
<dbReference type="RefSeq" id="WP_263741317.1">
    <property type="nucleotide sequence ID" value="NZ_JAOWKZ010000004.1"/>
</dbReference>
<protein>
    <submittedName>
        <fullName evidence="5">Dihydroorotase</fullName>
        <ecNumber evidence="5">3.5.2.3</ecNumber>
    </submittedName>
</protein>
<dbReference type="PANTHER" id="PTHR43668:SF2">
    <property type="entry name" value="ALLANTOINASE"/>
    <property type="match status" value="1"/>
</dbReference>
<dbReference type="SUPFAM" id="SSF51556">
    <property type="entry name" value="Metallo-dependent hydrolases"/>
    <property type="match status" value="1"/>
</dbReference>
<dbReference type="GO" id="GO:0004151">
    <property type="term" value="F:dihydroorotase activity"/>
    <property type="evidence" value="ECO:0007669"/>
    <property type="project" value="UniProtKB-EC"/>
</dbReference>
<dbReference type="CDD" id="cd01317">
    <property type="entry name" value="DHOase_IIa"/>
    <property type="match status" value="1"/>
</dbReference>
<keyword evidence="2" id="KW-0665">Pyrimidine biosynthesis</keyword>
<keyword evidence="1" id="KW-0862">Zinc</keyword>
<comment type="caution">
    <text evidence="5">The sequence shown here is derived from an EMBL/GenBank/DDBJ whole genome shotgun (WGS) entry which is preliminary data.</text>
</comment>
<dbReference type="InterPro" id="IPR004722">
    <property type="entry name" value="DHOase"/>
</dbReference>
<feature type="domain" description="Dihydroorotase catalytic" evidence="4">
    <location>
        <begin position="54"/>
        <end position="240"/>
    </location>
</feature>
<evidence type="ECO:0000256" key="2">
    <source>
        <dbReference type="ARBA" id="ARBA00022975"/>
    </source>
</evidence>
<dbReference type="Proteomes" id="UP001652564">
    <property type="component" value="Unassembled WGS sequence"/>
</dbReference>
<dbReference type="InterPro" id="IPR024403">
    <property type="entry name" value="DHOase_cat"/>
</dbReference>
<dbReference type="NCBIfam" id="TIGR00857">
    <property type="entry name" value="pyrC_multi"/>
    <property type="match status" value="1"/>
</dbReference>
<evidence type="ECO:0000256" key="1">
    <source>
        <dbReference type="ARBA" id="ARBA00022833"/>
    </source>
</evidence>
<dbReference type="InterPro" id="IPR013108">
    <property type="entry name" value="Amidohydro_3"/>
</dbReference>
<keyword evidence="6" id="KW-1185">Reference proteome</keyword>
<evidence type="ECO:0000259" key="4">
    <source>
        <dbReference type="Pfam" id="PF12890"/>
    </source>
</evidence>
<feature type="domain" description="Amidohydrolase 3" evidence="3">
    <location>
        <begin position="346"/>
        <end position="426"/>
    </location>
</feature>
<dbReference type="EMBL" id="JAOWKZ010000004">
    <property type="protein sequence ID" value="MCV2874065.1"/>
    <property type="molecule type" value="Genomic_DNA"/>
</dbReference>
<evidence type="ECO:0000313" key="5">
    <source>
        <dbReference type="EMBL" id="MCV2874065.1"/>
    </source>
</evidence>
<name>A0ABT2ZSD6_9RHOB</name>
<gene>
    <name evidence="5" type="primary">pyrC</name>
    <name evidence="5" type="ORF">OEZ71_17345</name>
</gene>
<dbReference type="InterPro" id="IPR011059">
    <property type="entry name" value="Metal-dep_hydrolase_composite"/>
</dbReference>
<reference evidence="5 6" key="1">
    <citation type="submission" date="2022-10" db="EMBL/GenBank/DDBJ databases">
        <title>Defluviimonas sp. nov., isolated from ocean surface sediments.</title>
        <authorList>
            <person name="He W."/>
            <person name="Wang L."/>
            <person name="Zhang D.-F."/>
        </authorList>
    </citation>
    <scope>NUCLEOTIDE SEQUENCE [LARGE SCALE GENOMIC DNA]</scope>
    <source>
        <strain evidence="5 6">WL0050</strain>
    </source>
</reference>
<dbReference type="InterPro" id="IPR050138">
    <property type="entry name" value="DHOase/Allantoinase_Hydrolase"/>
</dbReference>
<sequence length="429" mass="46132">MSTLLTNARLIDPEAGTETLGAVLIEDGVIARIFDRPDGLPDKSPTLRRRDADGKCLAPGIVDLGVKIGEPGERHKESFRSAGLAAAAGGVTTIIARPDTHPAIDTPETLEFVTRRAAEACPVRIRHMAALTKGREGREMTEIGFLLDAGAIAFTDCDHVVTNTKVLSRALTYAKSLNALVMGHPQEPGLSAGAATTSGKFASLRGLPGVSPMAERIGFDRDMGMVEMTGVKYHFDQITTARALPPLERAKNNGFDVTAGTSIHHLTLNEFDVGDYRTFFKVKPPLRSEDDRLAVVEAVASGLIDIISSMHTPQDEESKRLPFEDAASGAVALETFLPAAMRLYHADQLSLPQLFRAMALNPARRLGLPQGRLAEGAPADLVLFDPDAPFVLDRFTLNSKSKNTPFDGQRMEGKVLATWVAGVQVFGAE</sequence>
<evidence type="ECO:0000313" key="6">
    <source>
        <dbReference type="Proteomes" id="UP001652564"/>
    </source>
</evidence>
<accession>A0ABT2ZSD6</accession>
<dbReference type="Pfam" id="PF12890">
    <property type="entry name" value="DHOase"/>
    <property type="match status" value="1"/>
</dbReference>
<dbReference type="SUPFAM" id="SSF51338">
    <property type="entry name" value="Composite domain of metallo-dependent hydrolases"/>
    <property type="match status" value="1"/>
</dbReference>